<organism evidence="8 9">
    <name type="scientific">Methylopila jiangsuensis</name>
    <dbReference type="NCBI Taxonomy" id="586230"/>
    <lineage>
        <taxon>Bacteria</taxon>
        <taxon>Pseudomonadati</taxon>
        <taxon>Pseudomonadota</taxon>
        <taxon>Alphaproteobacteria</taxon>
        <taxon>Hyphomicrobiales</taxon>
        <taxon>Methylopilaceae</taxon>
        <taxon>Methylopila</taxon>
    </lineage>
</organism>
<evidence type="ECO:0000256" key="7">
    <source>
        <dbReference type="SAM" id="MobiDB-lite"/>
    </source>
</evidence>
<keyword evidence="9" id="KW-1185">Reference proteome</keyword>
<protein>
    <recommendedName>
        <fullName evidence="6">SURF1-like protein</fullName>
    </recommendedName>
</protein>
<feature type="transmembrane region" description="Helical" evidence="6">
    <location>
        <begin position="230"/>
        <end position="252"/>
    </location>
</feature>
<comment type="caution">
    <text evidence="8">The sequence shown here is derived from an EMBL/GenBank/DDBJ whole genome shotgun (WGS) entry which is preliminary data.</text>
</comment>
<dbReference type="PANTHER" id="PTHR23427">
    <property type="entry name" value="SURFEIT LOCUS PROTEIN"/>
    <property type="match status" value="1"/>
</dbReference>
<keyword evidence="5 6" id="KW-0472">Membrane</keyword>
<evidence type="ECO:0000313" key="8">
    <source>
        <dbReference type="EMBL" id="GLK77842.1"/>
    </source>
</evidence>
<evidence type="ECO:0000256" key="1">
    <source>
        <dbReference type="ARBA" id="ARBA00004370"/>
    </source>
</evidence>
<comment type="subcellular location">
    <subcellularLocation>
        <location evidence="6">Cell membrane</location>
        <topology evidence="6">Multi-pass membrane protein</topology>
    </subcellularLocation>
    <subcellularLocation>
        <location evidence="1">Membrane</location>
    </subcellularLocation>
</comment>
<keyword evidence="6" id="KW-1003">Cell membrane</keyword>
<evidence type="ECO:0000256" key="6">
    <source>
        <dbReference type="RuleBase" id="RU363076"/>
    </source>
</evidence>
<evidence type="ECO:0000313" key="9">
    <source>
        <dbReference type="Proteomes" id="UP001143364"/>
    </source>
</evidence>
<dbReference type="EMBL" id="BSFK01000016">
    <property type="protein sequence ID" value="GLK77842.1"/>
    <property type="molecule type" value="Genomic_DNA"/>
</dbReference>
<evidence type="ECO:0000256" key="2">
    <source>
        <dbReference type="ARBA" id="ARBA00007165"/>
    </source>
</evidence>
<sequence length="261" mass="28235">MTADGPRSGVSSDESAKGERRRRSPFFHAALGALTLALFSGFVALGVWQVERRAWKLDLIARVEARIHAAPVAAPGPDRWAELSASDEYRRVRLVGRFDHARETFTQATTAYGAGYWTLTPLRTHEGFDVLVNRGFVTSERRDPASRGAAAPEGETEVVGLMRLSEPHGGFLRANDPAADLWRSRDVAAIAAARGLTRPAPYFVDAEAGPDRAGWPKAGLTVVAFRNDHLVYALTWFGLAAMTLAGAAIVILRGRSGARDA</sequence>
<feature type="region of interest" description="Disordered" evidence="7">
    <location>
        <begin position="1"/>
        <end position="21"/>
    </location>
</feature>
<keyword evidence="3 6" id="KW-0812">Transmembrane</keyword>
<dbReference type="Pfam" id="PF02104">
    <property type="entry name" value="SURF1"/>
    <property type="match status" value="1"/>
</dbReference>
<name>A0A9W6JIV7_9HYPH</name>
<accession>A0A9W6JIV7</accession>
<dbReference type="AlphaFoldDB" id="A0A9W6JIV7"/>
<proteinExistence type="inferred from homology"/>
<evidence type="ECO:0000256" key="3">
    <source>
        <dbReference type="ARBA" id="ARBA00022692"/>
    </source>
</evidence>
<evidence type="ECO:0000256" key="5">
    <source>
        <dbReference type="ARBA" id="ARBA00023136"/>
    </source>
</evidence>
<dbReference type="InterPro" id="IPR002994">
    <property type="entry name" value="Surf1/Shy1"/>
</dbReference>
<dbReference type="InterPro" id="IPR045214">
    <property type="entry name" value="Surf1/Surf4"/>
</dbReference>
<dbReference type="GO" id="GO:0005886">
    <property type="term" value="C:plasma membrane"/>
    <property type="evidence" value="ECO:0007669"/>
    <property type="project" value="UniProtKB-SubCell"/>
</dbReference>
<reference evidence="8" key="2">
    <citation type="submission" date="2023-01" db="EMBL/GenBank/DDBJ databases">
        <authorList>
            <person name="Sun Q."/>
            <person name="Evtushenko L."/>
        </authorList>
    </citation>
    <scope>NUCLEOTIDE SEQUENCE</scope>
    <source>
        <strain evidence="8">VKM B-2555</strain>
    </source>
</reference>
<dbReference type="PROSITE" id="PS50895">
    <property type="entry name" value="SURF1"/>
    <property type="match status" value="1"/>
</dbReference>
<keyword evidence="4 6" id="KW-1133">Transmembrane helix</keyword>
<dbReference type="PANTHER" id="PTHR23427:SF2">
    <property type="entry name" value="SURFEIT LOCUS PROTEIN 1"/>
    <property type="match status" value="1"/>
</dbReference>
<dbReference type="CDD" id="cd06662">
    <property type="entry name" value="SURF1"/>
    <property type="match status" value="1"/>
</dbReference>
<gene>
    <name evidence="8" type="ORF">GCM10008171_30960</name>
</gene>
<evidence type="ECO:0000256" key="4">
    <source>
        <dbReference type="ARBA" id="ARBA00022989"/>
    </source>
</evidence>
<comment type="similarity">
    <text evidence="2 6">Belongs to the SURF1 family.</text>
</comment>
<feature type="transmembrane region" description="Helical" evidence="6">
    <location>
        <begin position="26"/>
        <end position="48"/>
    </location>
</feature>
<dbReference type="Proteomes" id="UP001143364">
    <property type="component" value="Unassembled WGS sequence"/>
</dbReference>
<reference evidence="8" key="1">
    <citation type="journal article" date="2014" name="Int. J. Syst. Evol. Microbiol.">
        <title>Complete genome sequence of Corynebacterium casei LMG S-19264T (=DSM 44701T), isolated from a smear-ripened cheese.</title>
        <authorList>
            <consortium name="US DOE Joint Genome Institute (JGI-PGF)"/>
            <person name="Walter F."/>
            <person name="Albersmeier A."/>
            <person name="Kalinowski J."/>
            <person name="Ruckert C."/>
        </authorList>
    </citation>
    <scope>NUCLEOTIDE SEQUENCE</scope>
    <source>
        <strain evidence="8">VKM B-2555</strain>
    </source>
</reference>